<feature type="domain" description="CNH" evidence="5">
    <location>
        <begin position="401"/>
        <end position="693"/>
    </location>
</feature>
<keyword evidence="7" id="KW-1185">Reference proteome</keyword>
<comment type="similarity">
    <text evidence="2">Belongs to the GARNL3 family.</text>
</comment>
<dbReference type="STRING" id="45351.A7SIF7"/>
<evidence type="ECO:0000259" key="4">
    <source>
        <dbReference type="PROSITE" id="PS50085"/>
    </source>
</evidence>
<dbReference type="PANTHER" id="PTHR15711:SF62">
    <property type="entry name" value="GTPASE-ACTIVATING RAP_RAN-GAP DOMAIN-LIKE PROTEIN 3"/>
    <property type="match status" value="1"/>
</dbReference>
<dbReference type="Pfam" id="PF00780">
    <property type="entry name" value="CNH"/>
    <property type="match status" value="1"/>
</dbReference>
<evidence type="ECO:0000313" key="6">
    <source>
        <dbReference type="EMBL" id="EDO36502.1"/>
    </source>
</evidence>
<protein>
    <recommendedName>
        <fullName evidence="3">GTPase-activating Rap/Ran-GAP domain-like protein 3</fullName>
    </recommendedName>
</protein>
<dbReference type="Proteomes" id="UP000001593">
    <property type="component" value="Unassembled WGS sequence"/>
</dbReference>
<reference evidence="6 7" key="1">
    <citation type="journal article" date="2007" name="Science">
        <title>Sea anemone genome reveals ancestral eumetazoan gene repertoire and genomic organization.</title>
        <authorList>
            <person name="Putnam N.H."/>
            <person name="Srivastava M."/>
            <person name="Hellsten U."/>
            <person name="Dirks B."/>
            <person name="Chapman J."/>
            <person name="Salamov A."/>
            <person name="Terry A."/>
            <person name="Shapiro H."/>
            <person name="Lindquist E."/>
            <person name="Kapitonov V.V."/>
            <person name="Jurka J."/>
            <person name="Genikhovich G."/>
            <person name="Grigoriev I.V."/>
            <person name="Lucas S.M."/>
            <person name="Steele R.E."/>
            <person name="Finnerty J.R."/>
            <person name="Technau U."/>
            <person name="Martindale M.Q."/>
            <person name="Rokhsar D.S."/>
        </authorList>
    </citation>
    <scope>NUCLEOTIDE SEQUENCE [LARGE SCALE GENOMIC DNA]</scope>
    <source>
        <strain evidence="7">CH2 X CH6</strain>
    </source>
</reference>
<gene>
    <name evidence="6" type="ORF">NEMVEDRAFT_v1g119459</name>
</gene>
<dbReference type="GO" id="GO:0005096">
    <property type="term" value="F:GTPase activator activity"/>
    <property type="evidence" value="ECO:0007669"/>
    <property type="project" value="UniProtKB-KW"/>
</dbReference>
<dbReference type="PhylomeDB" id="A7SIF7"/>
<dbReference type="FunCoup" id="A7SIF7">
    <property type="interactions" value="106"/>
</dbReference>
<feature type="non-terminal residue" evidence="6">
    <location>
        <position position="1"/>
    </location>
</feature>
<dbReference type="PROSITE" id="PS50219">
    <property type="entry name" value="CNH"/>
    <property type="match status" value="1"/>
</dbReference>
<evidence type="ECO:0000259" key="5">
    <source>
        <dbReference type="PROSITE" id="PS50219"/>
    </source>
</evidence>
<name>A7SIF7_NEMVE</name>
<dbReference type="GO" id="GO:0051056">
    <property type="term" value="P:regulation of small GTPase mediated signal transduction"/>
    <property type="evidence" value="ECO:0007669"/>
    <property type="project" value="InterPro"/>
</dbReference>
<keyword evidence="1" id="KW-0343">GTPase activation</keyword>
<dbReference type="FunFam" id="3.40.50.11210:FF:000006">
    <property type="entry name" value="GTPase-activating Rap/Ran-GAP domain-like protein 3 isoform X1"/>
    <property type="match status" value="1"/>
</dbReference>
<dbReference type="Pfam" id="PF02145">
    <property type="entry name" value="Rap_GAP"/>
    <property type="match status" value="1"/>
</dbReference>
<dbReference type="InterPro" id="IPR035974">
    <property type="entry name" value="Rap/Ran-GAP_sf"/>
</dbReference>
<dbReference type="InterPro" id="IPR000331">
    <property type="entry name" value="Rap/Ran_GAP_dom"/>
</dbReference>
<dbReference type="InterPro" id="IPR001180">
    <property type="entry name" value="CNH_dom"/>
</dbReference>
<dbReference type="OMA" id="FEGYSER"/>
<dbReference type="SUPFAM" id="SSF111347">
    <property type="entry name" value="Rap/Ran-GAP"/>
    <property type="match status" value="1"/>
</dbReference>
<dbReference type="Gene3D" id="3.40.50.11210">
    <property type="entry name" value="Rap/Ran-GAP"/>
    <property type="match status" value="1"/>
</dbReference>
<dbReference type="PANTHER" id="PTHR15711">
    <property type="entry name" value="RAP GTPASE-ACTIVATING PROTEIN"/>
    <property type="match status" value="1"/>
</dbReference>
<evidence type="ECO:0000313" key="7">
    <source>
        <dbReference type="Proteomes" id="UP000001593"/>
    </source>
</evidence>
<proteinExistence type="inferred from homology"/>
<dbReference type="InParanoid" id="A7SIF7"/>
<feature type="domain" description="Rap-GAP" evidence="4">
    <location>
        <begin position="105"/>
        <end position="322"/>
    </location>
</feature>
<evidence type="ECO:0000256" key="2">
    <source>
        <dbReference type="ARBA" id="ARBA00060925"/>
    </source>
</evidence>
<dbReference type="SMART" id="SM00036">
    <property type="entry name" value="CNH"/>
    <property type="match status" value="1"/>
</dbReference>
<dbReference type="HOGENOM" id="CLU_008685_2_0_1"/>
<evidence type="ECO:0000256" key="3">
    <source>
        <dbReference type="ARBA" id="ARBA00069072"/>
    </source>
</evidence>
<dbReference type="PROSITE" id="PS50085">
    <property type="entry name" value="RAPGAP"/>
    <property type="match status" value="1"/>
</dbReference>
<sequence>VHLENPEFHTRWYFKYFLGKVHQNYVALDGIKNPIVLSVCLTDADNYGVPQYRAILWRKTGSEKICIVYSPNKPISAKVILKSFGVEKLEKGPREVSSPEFQQELLTLEEQEGSVNYKFGVLYAKAGQTSDDEMFSNETGSEEFNRFLELLGDRVELQGWQGYRGGLDVKNDMTGSQSVFTIYEGHEIMFHVSSLLPYTPDNPQQVERKRHIGNDIVTIVFQDTDDEYKPSFSPLGVKSKFIHIFALVTYNKHDDSYRVTVYSERNVPIFGPPLPCPPVFHSHLEFRNFLLVKLINGEKAAYASPIFSIRRQRTLDSLITRLWQDHMHEKLSVRNSWGNAISESPRGHRRKHSEREQLFLQFGQSLKLKTIVKGDAPTSLQTSTSANIKPWQPQFVYEDFPHKVLCGDSWGDSVLLGTEEGIYLVQEGKSMRQLFDRSVICQQLYVLEAYGLLLFRVEKSKEFHNPRVCVFKLSDLEEDEDVVFTREDCKKHKLDRTKGCHLFAALRSSQPLFLAVACGRKVALLKWKHPLVWSSWAVGNVRDMTEGFELIREVTFSEPAILLTILLTESQEPLLCAGYKNNFDLVQRTGEIKRVHSVDTQKTTLVSAIDVYEDHEPELLLTFNRKCLFKRLNGKNSSNFYLNWNSAPQFVVCAFPYLLAFTTNTIEIRLVVNGNLVHTLVLPNLRVITSKVT</sequence>
<accession>A7SIF7</accession>
<organism evidence="6 7">
    <name type="scientific">Nematostella vectensis</name>
    <name type="common">Starlet sea anemone</name>
    <dbReference type="NCBI Taxonomy" id="45351"/>
    <lineage>
        <taxon>Eukaryota</taxon>
        <taxon>Metazoa</taxon>
        <taxon>Cnidaria</taxon>
        <taxon>Anthozoa</taxon>
        <taxon>Hexacorallia</taxon>
        <taxon>Actiniaria</taxon>
        <taxon>Edwardsiidae</taxon>
        <taxon>Nematostella</taxon>
    </lineage>
</organism>
<dbReference type="InterPro" id="IPR050989">
    <property type="entry name" value="Rap1_Ran_GAP"/>
</dbReference>
<dbReference type="eggNOG" id="KOG3686">
    <property type="taxonomic scope" value="Eukaryota"/>
</dbReference>
<dbReference type="EMBL" id="DS469668">
    <property type="protein sequence ID" value="EDO36502.1"/>
    <property type="molecule type" value="Genomic_DNA"/>
</dbReference>
<evidence type="ECO:0000256" key="1">
    <source>
        <dbReference type="ARBA" id="ARBA00022468"/>
    </source>
</evidence>
<dbReference type="AlphaFoldDB" id="A7SIF7"/>